<dbReference type="PANTHER" id="PTHR44586">
    <property type="entry name" value="F-BOX DOMAIN CONTAINING PROTEIN, EXPRESSED"/>
    <property type="match status" value="1"/>
</dbReference>
<name>A0AAV5D2N4_ELECO</name>
<dbReference type="AlphaFoldDB" id="A0AAV5D2N4"/>
<evidence type="ECO:0000313" key="4">
    <source>
        <dbReference type="Proteomes" id="UP001054889"/>
    </source>
</evidence>
<dbReference type="CDD" id="cd09917">
    <property type="entry name" value="F-box_SF"/>
    <property type="match status" value="1"/>
</dbReference>
<sequence length="334" mass="37074">MGMNVRPPESTAALATPMVITAPTPSPVALAPPPRQARAASPPCPCRLRAMPAQPTLSEEHLDRAVNVANGSPELPQEILLDIFAQLEVPDLVRADPSTGDYFVVLIHNPQSQLSFARAGDDKWTWLPPHNNYEDCLFQGRSLYACTSSGEIHAFDLGTPTVEPKIVLGSMKHCVSDRIYITKAPCGELLQIWRSDASPQGDEEHEYDSDLELELSVGSQMSRTSSIKIHKVDLTSKKLVEVSNLSEHVLFIGLNQSHCHLAEDYPQLKASNAYFTDDNYIDITWFKNDRRDIGVLDMANNSKEEIVSPQLWSNSPTPVWLIPNSRRMSLPSHN</sequence>
<reference evidence="3" key="2">
    <citation type="submission" date="2021-12" db="EMBL/GenBank/DDBJ databases">
        <title>Resequencing data analysis of finger millet.</title>
        <authorList>
            <person name="Hatakeyama M."/>
            <person name="Aluri S."/>
            <person name="Balachadran M.T."/>
            <person name="Sivarajan S.R."/>
            <person name="Poveda L."/>
            <person name="Shimizu-Inatsugi R."/>
            <person name="Schlapbach R."/>
            <person name="Sreeman S.M."/>
            <person name="Shimizu K.K."/>
        </authorList>
    </citation>
    <scope>NUCLEOTIDE SEQUENCE</scope>
</reference>
<gene>
    <name evidence="3" type="primary">ga22117</name>
    <name evidence="3" type="ORF">PR202_ga22117</name>
</gene>
<keyword evidence="4" id="KW-1185">Reference proteome</keyword>
<comment type="caution">
    <text evidence="3">The sequence shown here is derived from an EMBL/GenBank/DDBJ whole genome shotgun (WGS) entry which is preliminary data.</text>
</comment>
<reference evidence="3" key="1">
    <citation type="journal article" date="2018" name="DNA Res.">
        <title>Multiple hybrid de novo genome assembly of finger millet, an orphan allotetraploid crop.</title>
        <authorList>
            <person name="Hatakeyama M."/>
            <person name="Aluri S."/>
            <person name="Balachadran M.T."/>
            <person name="Sivarajan S.R."/>
            <person name="Patrignani A."/>
            <person name="Gruter S."/>
            <person name="Poveda L."/>
            <person name="Shimizu-Inatsugi R."/>
            <person name="Baeten J."/>
            <person name="Francoijs K.J."/>
            <person name="Nataraja K.N."/>
            <person name="Reddy Y.A.N."/>
            <person name="Phadnis S."/>
            <person name="Ravikumar R.L."/>
            <person name="Schlapbach R."/>
            <person name="Sreeman S.M."/>
            <person name="Shimizu K.K."/>
        </authorList>
    </citation>
    <scope>NUCLEOTIDE SEQUENCE</scope>
</reference>
<feature type="domain" description="KIB1-4 beta-propeller" evidence="2">
    <location>
        <begin position="93"/>
        <end position="295"/>
    </location>
</feature>
<dbReference type="PANTHER" id="PTHR44586:SF6">
    <property type="entry name" value="OS11G0579600 PROTEIN"/>
    <property type="match status" value="1"/>
</dbReference>
<dbReference type="Proteomes" id="UP001054889">
    <property type="component" value="Unassembled WGS sequence"/>
</dbReference>
<organism evidence="3 4">
    <name type="scientific">Eleusine coracana subsp. coracana</name>
    <dbReference type="NCBI Taxonomy" id="191504"/>
    <lineage>
        <taxon>Eukaryota</taxon>
        <taxon>Viridiplantae</taxon>
        <taxon>Streptophyta</taxon>
        <taxon>Embryophyta</taxon>
        <taxon>Tracheophyta</taxon>
        <taxon>Spermatophyta</taxon>
        <taxon>Magnoliopsida</taxon>
        <taxon>Liliopsida</taxon>
        <taxon>Poales</taxon>
        <taxon>Poaceae</taxon>
        <taxon>PACMAD clade</taxon>
        <taxon>Chloridoideae</taxon>
        <taxon>Cynodonteae</taxon>
        <taxon>Eleusininae</taxon>
        <taxon>Eleusine</taxon>
    </lineage>
</organism>
<feature type="region of interest" description="Disordered" evidence="1">
    <location>
        <begin position="25"/>
        <end position="45"/>
    </location>
</feature>
<dbReference type="SUPFAM" id="SSF82171">
    <property type="entry name" value="DPP6 N-terminal domain-like"/>
    <property type="match status" value="1"/>
</dbReference>
<evidence type="ECO:0000313" key="3">
    <source>
        <dbReference type="EMBL" id="GJN04557.1"/>
    </source>
</evidence>
<evidence type="ECO:0000259" key="2">
    <source>
        <dbReference type="Pfam" id="PF03478"/>
    </source>
</evidence>
<feature type="compositionally biased region" description="Low complexity" evidence="1">
    <location>
        <begin position="36"/>
        <end position="45"/>
    </location>
</feature>
<dbReference type="InterPro" id="IPR005174">
    <property type="entry name" value="KIB1-4_b-propeller"/>
</dbReference>
<feature type="compositionally biased region" description="Pro residues" evidence="1">
    <location>
        <begin position="25"/>
        <end position="35"/>
    </location>
</feature>
<evidence type="ECO:0000256" key="1">
    <source>
        <dbReference type="SAM" id="MobiDB-lite"/>
    </source>
</evidence>
<dbReference type="EMBL" id="BQKI01000011">
    <property type="protein sequence ID" value="GJN04557.1"/>
    <property type="molecule type" value="Genomic_DNA"/>
</dbReference>
<dbReference type="Pfam" id="PF03478">
    <property type="entry name" value="Beta-prop_KIB1-4"/>
    <property type="match status" value="1"/>
</dbReference>
<accession>A0AAV5D2N4</accession>
<proteinExistence type="predicted"/>
<protein>
    <recommendedName>
        <fullName evidence="2">KIB1-4 beta-propeller domain-containing protein</fullName>
    </recommendedName>
</protein>